<feature type="compositionally biased region" description="Pro residues" evidence="1">
    <location>
        <begin position="85"/>
        <end position="94"/>
    </location>
</feature>
<feature type="region of interest" description="Disordered" evidence="1">
    <location>
        <begin position="1"/>
        <end position="30"/>
    </location>
</feature>
<feature type="region of interest" description="Disordered" evidence="1">
    <location>
        <begin position="84"/>
        <end position="104"/>
    </location>
</feature>
<dbReference type="AlphaFoldDB" id="A0AB34J8M0"/>
<comment type="caution">
    <text evidence="2">The sequence shown here is derived from an EMBL/GenBank/DDBJ whole genome shotgun (WGS) entry which is preliminary data.</text>
</comment>
<protein>
    <recommendedName>
        <fullName evidence="4">Histone-lysine N-methyltransferase, H3 lysine-79 specific</fullName>
    </recommendedName>
</protein>
<evidence type="ECO:0000256" key="1">
    <source>
        <dbReference type="SAM" id="MobiDB-lite"/>
    </source>
</evidence>
<dbReference type="Gene3D" id="3.40.50.150">
    <property type="entry name" value="Vaccinia Virus protein VP39"/>
    <property type="match status" value="1"/>
</dbReference>
<dbReference type="EMBL" id="JBGBPQ010000012">
    <property type="protein sequence ID" value="KAL1515105.1"/>
    <property type="molecule type" value="Genomic_DNA"/>
</dbReference>
<keyword evidence="3" id="KW-1185">Reference proteome</keyword>
<name>A0AB34J8M0_PRYPA</name>
<evidence type="ECO:0008006" key="4">
    <source>
        <dbReference type="Google" id="ProtNLM"/>
    </source>
</evidence>
<accession>A0AB34J8M0</accession>
<evidence type="ECO:0000313" key="2">
    <source>
        <dbReference type="EMBL" id="KAL1515105.1"/>
    </source>
</evidence>
<feature type="compositionally biased region" description="Pro residues" evidence="1">
    <location>
        <begin position="17"/>
        <end position="30"/>
    </location>
</feature>
<dbReference type="CDD" id="cd02440">
    <property type="entry name" value="AdoMet_MTases"/>
    <property type="match status" value="1"/>
</dbReference>
<dbReference type="SUPFAM" id="SSF53335">
    <property type="entry name" value="S-adenosyl-L-methionine-dependent methyltransferases"/>
    <property type="match status" value="1"/>
</dbReference>
<reference evidence="2 3" key="1">
    <citation type="journal article" date="2024" name="Science">
        <title>Giant polyketide synthase enzymes in the biosynthesis of giant marine polyether toxins.</title>
        <authorList>
            <person name="Fallon T.R."/>
            <person name="Shende V.V."/>
            <person name="Wierzbicki I.H."/>
            <person name="Pendleton A.L."/>
            <person name="Watervoot N.F."/>
            <person name="Auber R.P."/>
            <person name="Gonzalez D.J."/>
            <person name="Wisecaver J.H."/>
            <person name="Moore B.S."/>
        </authorList>
    </citation>
    <scope>NUCLEOTIDE SEQUENCE [LARGE SCALE GENOMIC DNA]</scope>
    <source>
        <strain evidence="2 3">12B1</strain>
    </source>
</reference>
<sequence>MGRTLSSFRLGPACHLPSPPPSSPSLPPPTLTLVTNPALLHAAFDNAGASKRTRRLLRERLWLVEDSPPTAAAAPRLAALLSHAYPPPPLAPPPPHEHTGQRSGHAAEYFSHFAPRGYAIGGAELREAAAASLLGLLQLQAHDTFVDLGAATGRLALAAAWLTAARVVGVELSPSRHRQGEEAVARLRDEAVAARLQLRQGDLLEAVRLSPVHARAAPIVPSQQPVPN</sequence>
<organism evidence="2 3">
    <name type="scientific">Prymnesium parvum</name>
    <name type="common">Toxic golden alga</name>
    <dbReference type="NCBI Taxonomy" id="97485"/>
    <lineage>
        <taxon>Eukaryota</taxon>
        <taxon>Haptista</taxon>
        <taxon>Haptophyta</taxon>
        <taxon>Prymnesiophyceae</taxon>
        <taxon>Prymnesiales</taxon>
        <taxon>Prymnesiaceae</taxon>
        <taxon>Prymnesium</taxon>
    </lineage>
</organism>
<proteinExistence type="predicted"/>
<dbReference type="Proteomes" id="UP001515480">
    <property type="component" value="Unassembled WGS sequence"/>
</dbReference>
<gene>
    <name evidence="2" type="ORF">AB1Y20_004168</name>
</gene>
<dbReference type="InterPro" id="IPR029063">
    <property type="entry name" value="SAM-dependent_MTases_sf"/>
</dbReference>
<evidence type="ECO:0000313" key="3">
    <source>
        <dbReference type="Proteomes" id="UP001515480"/>
    </source>
</evidence>